<proteinExistence type="predicted"/>
<name>A0A914Y3Q0_9BILA</name>
<accession>A0A914Y3Q0</accession>
<dbReference type="AlphaFoldDB" id="A0A914Y3Q0"/>
<evidence type="ECO:0000313" key="1">
    <source>
        <dbReference type="Proteomes" id="UP000887577"/>
    </source>
</evidence>
<keyword evidence="1" id="KW-1185">Reference proteome</keyword>
<evidence type="ECO:0000313" key="2">
    <source>
        <dbReference type="WBParaSite" id="PSU_v2.g14820.t1"/>
    </source>
</evidence>
<dbReference type="Proteomes" id="UP000887577">
    <property type="component" value="Unplaced"/>
</dbReference>
<organism evidence="1 2">
    <name type="scientific">Panagrolaimus superbus</name>
    <dbReference type="NCBI Taxonomy" id="310955"/>
    <lineage>
        <taxon>Eukaryota</taxon>
        <taxon>Metazoa</taxon>
        <taxon>Ecdysozoa</taxon>
        <taxon>Nematoda</taxon>
        <taxon>Chromadorea</taxon>
        <taxon>Rhabditida</taxon>
        <taxon>Tylenchina</taxon>
        <taxon>Panagrolaimomorpha</taxon>
        <taxon>Panagrolaimoidea</taxon>
        <taxon>Panagrolaimidae</taxon>
        <taxon>Panagrolaimus</taxon>
    </lineage>
</organism>
<protein>
    <submittedName>
        <fullName evidence="2">Uncharacterized protein</fullName>
    </submittedName>
</protein>
<dbReference type="WBParaSite" id="PSU_v2.g14820.t1">
    <property type="protein sequence ID" value="PSU_v2.g14820.t1"/>
    <property type="gene ID" value="PSU_v2.g14820"/>
</dbReference>
<reference evidence="2" key="1">
    <citation type="submission" date="2022-11" db="UniProtKB">
        <authorList>
            <consortium name="WormBaseParasite"/>
        </authorList>
    </citation>
    <scope>IDENTIFICATION</scope>
</reference>
<sequence>MDIYTFKTPRPQHFSLPYPIMKYILKNATPKAWKKLIQTCKYFFPKNPVFPVYDLQADDNGKWHGDDGRINTNNPVAKLWLYNILFAFHSGLSPTTISSLIPKLSNCSLKAVLFTGQNLTWNEFQFLTSSGSIEWFDFCDCTLKYSDGKFVTFDKVLENFKNVESLYVFLKICM</sequence>